<reference evidence="1 2" key="1">
    <citation type="submission" date="2016-12" db="EMBL/GenBank/DDBJ databases">
        <authorList>
            <person name="Song W.-J."/>
            <person name="Kurnit D.M."/>
        </authorList>
    </citation>
    <scope>NUCLEOTIDE SEQUENCE [LARGE SCALE GENOMIC DNA]</scope>
    <source>
        <strain evidence="1 2">HSG9</strain>
    </source>
</reference>
<organism evidence="1 2">
    <name type="scientific">Croceivirga radicis</name>
    <dbReference type="NCBI Taxonomy" id="1929488"/>
    <lineage>
        <taxon>Bacteria</taxon>
        <taxon>Pseudomonadati</taxon>
        <taxon>Bacteroidota</taxon>
        <taxon>Flavobacteriia</taxon>
        <taxon>Flavobacteriales</taxon>
        <taxon>Flavobacteriaceae</taxon>
        <taxon>Croceivirga</taxon>
    </lineage>
</organism>
<dbReference type="Proteomes" id="UP000191680">
    <property type="component" value="Unassembled WGS sequence"/>
</dbReference>
<dbReference type="AlphaFoldDB" id="A0A1V6LS31"/>
<name>A0A1V6LS31_9FLAO</name>
<dbReference type="SUPFAM" id="SSF48452">
    <property type="entry name" value="TPR-like"/>
    <property type="match status" value="1"/>
</dbReference>
<dbReference type="Gene3D" id="2.60.40.1120">
    <property type="entry name" value="Carboxypeptidase-like, regulatory domain"/>
    <property type="match status" value="1"/>
</dbReference>
<dbReference type="InterPro" id="IPR011990">
    <property type="entry name" value="TPR-like_helical_dom_sf"/>
</dbReference>
<dbReference type="SUPFAM" id="SSF49464">
    <property type="entry name" value="Carboxypeptidase regulatory domain-like"/>
    <property type="match status" value="1"/>
</dbReference>
<comment type="caution">
    <text evidence="1">The sequence shown here is derived from an EMBL/GenBank/DDBJ whole genome shotgun (WGS) entry which is preliminary data.</text>
</comment>
<proteinExistence type="predicted"/>
<keyword evidence="2" id="KW-1185">Reference proteome</keyword>
<evidence type="ECO:0000313" key="1">
    <source>
        <dbReference type="EMBL" id="OQD42991.1"/>
    </source>
</evidence>
<dbReference type="SUPFAM" id="SSF56935">
    <property type="entry name" value="Porins"/>
    <property type="match status" value="1"/>
</dbReference>
<dbReference type="EMBL" id="MTBC01000004">
    <property type="protein sequence ID" value="OQD42991.1"/>
    <property type="molecule type" value="Genomic_DNA"/>
</dbReference>
<dbReference type="Pfam" id="PF13715">
    <property type="entry name" value="CarbopepD_reg_2"/>
    <property type="match status" value="1"/>
</dbReference>
<dbReference type="Gene3D" id="1.25.40.10">
    <property type="entry name" value="Tetratricopeptide repeat domain"/>
    <property type="match status" value="1"/>
</dbReference>
<protein>
    <submittedName>
        <fullName evidence="1">Uncharacterized protein</fullName>
    </submittedName>
</protein>
<accession>A0A1V6LS31</accession>
<evidence type="ECO:0000313" key="2">
    <source>
        <dbReference type="Proteomes" id="UP000191680"/>
    </source>
</evidence>
<gene>
    <name evidence="1" type="ORF">BUL40_07815</name>
</gene>
<sequence length="593" mass="67069">MKKNILFFVLIVFTNLTWAQERSIIGIITDGTNPIENVKIAIENTENTVFTNTKGEYEIIANKGDIVVFSSIGLKEVKIKVEDVTTRLNLVMTPDVQELEEVTVEASKRRSQQELSEDYFSNKNIIKTAYGYLDADRISGKVRMLSEDEINPVGLCLLDLLRNRFSGIRVVGNCTSGKQTFGVGSISTASLTGGAVFIRGGGSLTNSNPAIFDVDGQIFTNVPIWVDINNIKRIAILGNLASTVAYGNLGDGGVIVVNTITGTAGNNKIVDQARLRNNFLSSAVLSREKVFENEPTYLKELYKSSSLDEARNIYGKFEATYSNSPYFILDAYKYFSSKNDDNFAKLIITENQGLFQDNPVLLKALAYMYDFFGNHTKANETYKEIFVQRPNYVQSYMDLANSYRDLDASKQAASIYSRYQYLVQEGFLSQDSIGFDPIISREFNNLLLLDKNTIVNKSKNQLFVAEEEFKGTRLVFEWNDSEAEFDLQFVNPENQYYLWKHSLADSQEEIKREKDFGYNVKEYLLDNSLPGTWKVNITYYGNKSLTPTYLKATIYENYGTHMQNKTVQLFKLGIKGVNHELFTVNSPLKVVSR</sequence>
<dbReference type="RefSeq" id="WP_080318780.1">
    <property type="nucleotide sequence ID" value="NZ_MTBC01000004.1"/>
</dbReference>
<dbReference type="OrthoDB" id="1079187at2"/>
<dbReference type="InterPro" id="IPR008969">
    <property type="entry name" value="CarboxyPept-like_regulatory"/>
</dbReference>